<dbReference type="RefSeq" id="WP_187254831.1">
    <property type="nucleotide sequence ID" value="NZ_JBHULF010000006.1"/>
</dbReference>
<dbReference type="SUPFAM" id="SSF49464">
    <property type="entry name" value="Carboxypeptidase regulatory domain-like"/>
    <property type="match status" value="1"/>
</dbReference>
<dbReference type="InterPro" id="IPR008969">
    <property type="entry name" value="CarboxyPept-like_regulatory"/>
</dbReference>
<name>A0ABR7M381_9BACT</name>
<gene>
    <name evidence="3" type="ORF">BC349_00700</name>
</gene>
<dbReference type="SUPFAM" id="SSF56935">
    <property type="entry name" value="Porins"/>
    <property type="match status" value="1"/>
</dbReference>
<proteinExistence type="predicted"/>
<organism evidence="3 4">
    <name type="scientific">Flavihumibacter stibioxidans</name>
    <dbReference type="NCBI Taxonomy" id="1834163"/>
    <lineage>
        <taxon>Bacteria</taxon>
        <taxon>Pseudomonadati</taxon>
        <taxon>Bacteroidota</taxon>
        <taxon>Chitinophagia</taxon>
        <taxon>Chitinophagales</taxon>
        <taxon>Chitinophagaceae</taxon>
        <taxon>Flavihumibacter</taxon>
    </lineage>
</organism>
<feature type="domain" description="Outer membrane protein beta-barrel" evidence="2">
    <location>
        <begin position="456"/>
        <end position="792"/>
    </location>
</feature>
<evidence type="ECO:0000313" key="4">
    <source>
        <dbReference type="Proteomes" id="UP000765802"/>
    </source>
</evidence>
<protein>
    <recommendedName>
        <fullName evidence="2">Outer membrane protein beta-barrel domain-containing protein</fullName>
    </recommendedName>
</protein>
<feature type="chain" id="PRO_5045714830" description="Outer membrane protein beta-barrel domain-containing protein" evidence="1">
    <location>
        <begin position="20"/>
        <end position="921"/>
    </location>
</feature>
<evidence type="ECO:0000313" key="3">
    <source>
        <dbReference type="EMBL" id="MBC6489470.1"/>
    </source>
</evidence>
<feature type="signal peptide" evidence="1">
    <location>
        <begin position="1"/>
        <end position="19"/>
    </location>
</feature>
<sequence>MRKLLNLIPCLLLAGNLFAQHSEISGMVADTSEKKPLVNAVVALLSKDSVLLKHTRTDEAGKFKISSAPGTPYILLVTYPKFADFMDVVKPESDFLDLGKINLIKKSVLLEEVIVSQKIGAIRVKGDTLEFRADSFAVREGANVEALLKKLPGLQVDKNGQITAQGETVQKILVDGEEFFSDDPAVVTQNLRADAVEKVQVFDKKSEQAAFTGIDDGEKMKTINLTLKEDKKKGAFGRVKLAGGLPRYYENEAMVNLFKGKRKMAVYGTMSNTGKAGLNWQDNQKFGGGDNMEFNEEEGYFYSYSESDEFNTWGGRFNGEGLPRAWTAGGHYSNKWDGDKKHLNSNYQFYKQNIENEGSTISQYILPDTLYYTNQFRRTFTQNQRNQLSGFYDLKLDSMSSVKVSVNGSLTDAANESSFRSSSLSEDQNPVNAQIRDLSSIGQREQWKTNAIWRQRFKKKGRTLSVTFEQQYNSEDRDGALLSINSFFNSKGENFSIDTVDQKKMNYSQSNILGGKISYTEPLSKKWFLETNYGYRVNNSKALRSSFNKAEDGKYSELDSLFSSDYAFNFNTHSGGMNFRFNGPVITASFGSNISSADFRQKDLRADTAYSYNFVNFFPRANIRFKLGAQRNLNFSYNGSTRQPALQQIQPVRENADPLNIQIGNPDLKQEFRHNFNFFASDYKVLSGRNIYINGGGNFVDNAISSGSFVDSVGRRLTQFVNMNGNLNYYAYTGYWKEFKKAKVNMNANLYYNGGKNNNLVNGIRNTNKYFNIGTNFSISHEKEKKYRFSADFGPSFTQSRSSIRPDVVTKYWTTTTELNGTVDLPWKMEIQSNLSYSWRQKTDVFGANRNVWLWNAHLGKKFWKNNAGEIRFSMNDILNQNIGFQRNASSNFITENTYQTLRRYWLLSFNWNFNKQPGTN</sequence>
<dbReference type="InterPro" id="IPR041700">
    <property type="entry name" value="OMP_b-brl_3"/>
</dbReference>
<dbReference type="Proteomes" id="UP000765802">
    <property type="component" value="Unassembled WGS sequence"/>
</dbReference>
<reference evidence="3 4" key="1">
    <citation type="submission" date="2016-07" db="EMBL/GenBank/DDBJ databases">
        <title>Genome analysis of Flavihumibacter stibioxidans YS-17.</title>
        <authorList>
            <person name="Shi K."/>
            <person name="Han Y."/>
            <person name="Wang G."/>
        </authorList>
    </citation>
    <scope>NUCLEOTIDE SEQUENCE [LARGE SCALE GENOMIC DNA]</scope>
    <source>
        <strain evidence="3 4">YS-17</strain>
    </source>
</reference>
<keyword evidence="4" id="KW-1185">Reference proteome</keyword>
<keyword evidence="1" id="KW-0732">Signal</keyword>
<evidence type="ECO:0000256" key="1">
    <source>
        <dbReference type="SAM" id="SignalP"/>
    </source>
</evidence>
<accession>A0ABR7M381</accession>
<dbReference type="Gene3D" id="2.60.40.1120">
    <property type="entry name" value="Carboxypeptidase-like, regulatory domain"/>
    <property type="match status" value="1"/>
</dbReference>
<comment type="caution">
    <text evidence="3">The sequence shown here is derived from an EMBL/GenBank/DDBJ whole genome shotgun (WGS) entry which is preliminary data.</text>
</comment>
<evidence type="ECO:0000259" key="2">
    <source>
        <dbReference type="Pfam" id="PF14905"/>
    </source>
</evidence>
<dbReference type="Pfam" id="PF13620">
    <property type="entry name" value="CarboxypepD_reg"/>
    <property type="match status" value="1"/>
</dbReference>
<dbReference type="Pfam" id="PF14905">
    <property type="entry name" value="OMP_b-brl_3"/>
    <property type="match status" value="1"/>
</dbReference>
<dbReference type="EMBL" id="MBUA01000001">
    <property type="protein sequence ID" value="MBC6489470.1"/>
    <property type="molecule type" value="Genomic_DNA"/>
</dbReference>